<dbReference type="Proteomes" id="UP000051442">
    <property type="component" value="Unassembled WGS sequence"/>
</dbReference>
<evidence type="ECO:0000256" key="1">
    <source>
        <dbReference type="SAM" id="Phobius"/>
    </source>
</evidence>
<dbReference type="PATRIC" id="fig|1423804.4.peg.2331"/>
<dbReference type="AlphaFoldDB" id="A0A0R2EZR4"/>
<name>A0A0R2EZR4_9LACO</name>
<sequence>MLTFVNILGAGMLLSLTYVAFLKYAGIMRVIMMLIGIVGSVSGLLAIWFNNKFEKPSETESEK</sequence>
<proteinExistence type="predicted"/>
<reference evidence="2 3" key="1">
    <citation type="journal article" date="2015" name="Genome Announc.">
        <title>Expanding the biotechnology potential of lactobacilli through comparative genomics of 213 strains and associated genera.</title>
        <authorList>
            <person name="Sun Z."/>
            <person name="Harris H.M."/>
            <person name="McCann A."/>
            <person name="Guo C."/>
            <person name="Argimon S."/>
            <person name="Zhang W."/>
            <person name="Yang X."/>
            <person name="Jeffery I.B."/>
            <person name="Cooney J.C."/>
            <person name="Kagawa T.F."/>
            <person name="Liu W."/>
            <person name="Song Y."/>
            <person name="Salvetti E."/>
            <person name="Wrobel A."/>
            <person name="Rasinkangas P."/>
            <person name="Parkhill J."/>
            <person name="Rea M.C."/>
            <person name="O'Sullivan O."/>
            <person name="Ritari J."/>
            <person name="Douillard F.P."/>
            <person name="Paul Ross R."/>
            <person name="Yang R."/>
            <person name="Briner A.E."/>
            <person name="Felis G.E."/>
            <person name="de Vos W.M."/>
            <person name="Barrangou R."/>
            <person name="Klaenhammer T.R."/>
            <person name="Caufield P.W."/>
            <person name="Cui Y."/>
            <person name="Zhang H."/>
            <person name="O'Toole P.W."/>
        </authorList>
    </citation>
    <scope>NUCLEOTIDE SEQUENCE [LARGE SCALE GENOMIC DNA]</scope>
    <source>
        <strain evidence="2 3">DSM 23365</strain>
    </source>
</reference>
<protein>
    <submittedName>
        <fullName evidence="2">Uncharacterized protein</fullName>
    </submittedName>
</protein>
<comment type="caution">
    <text evidence="2">The sequence shown here is derived from an EMBL/GenBank/DDBJ whole genome shotgun (WGS) entry which is preliminary data.</text>
</comment>
<accession>A0A0R2EZR4</accession>
<keyword evidence="1" id="KW-0812">Transmembrane</keyword>
<keyword evidence="3" id="KW-1185">Reference proteome</keyword>
<gene>
    <name evidence="2" type="ORF">FD14_GL002147</name>
</gene>
<feature type="transmembrane region" description="Helical" evidence="1">
    <location>
        <begin position="6"/>
        <end position="24"/>
    </location>
</feature>
<keyword evidence="1" id="KW-0472">Membrane</keyword>
<evidence type="ECO:0000313" key="2">
    <source>
        <dbReference type="EMBL" id="KRN18282.1"/>
    </source>
</evidence>
<keyword evidence="1" id="KW-1133">Transmembrane helix</keyword>
<feature type="transmembrane region" description="Helical" evidence="1">
    <location>
        <begin position="31"/>
        <end position="49"/>
    </location>
</feature>
<evidence type="ECO:0000313" key="3">
    <source>
        <dbReference type="Proteomes" id="UP000051442"/>
    </source>
</evidence>
<dbReference type="EMBL" id="AYZM01000158">
    <property type="protein sequence ID" value="KRN18282.1"/>
    <property type="molecule type" value="Genomic_DNA"/>
</dbReference>
<organism evidence="2 3">
    <name type="scientific">Secundilactobacillus similis DSM 23365 = JCM 2765</name>
    <dbReference type="NCBI Taxonomy" id="1423804"/>
    <lineage>
        <taxon>Bacteria</taxon>
        <taxon>Bacillati</taxon>
        <taxon>Bacillota</taxon>
        <taxon>Bacilli</taxon>
        <taxon>Lactobacillales</taxon>
        <taxon>Lactobacillaceae</taxon>
        <taxon>Secundilactobacillus</taxon>
    </lineage>
</organism>